<feature type="non-terminal residue" evidence="2">
    <location>
        <position position="1"/>
    </location>
</feature>
<comment type="caution">
    <text evidence="2">The sequence shown here is derived from an EMBL/GenBank/DDBJ whole genome shotgun (WGS) entry which is preliminary data.</text>
</comment>
<dbReference type="EMBL" id="AGNL01008673">
    <property type="protein sequence ID" value="EJK70342.1"/>
    <property type="molecule type" value="Genomic_DNA"/>
</dbReference>
<organism evidence="2 3">
    <name type="scientific">Thalassiosira oceanica</name>
    <name type="common">Marine diatom</name>
    <dbReference type="NCBI Taxonomy" id="159749"/>
    <lineage>
        <taxon>Eukaryota</taxon>
        <taxon>Sar</taxon>
        <taxon>Stramenopiles</taxon>
        <taxon>Ochrophyta</taxon>
        <taxon>Bacillariophyta</taxon>
        <taxon>Coscinodiscophyceae</taxon>
        <taxon>Thalassiosirophycidae</taxon>
        <taxon>Thalassiosirales</taxon>
        <taxon>Thalassiosiraceae</taxon>
        <taxon>Thalassiosira</taxon>
    </lineage>
</organism>
<evidence type="ECO:0000313" key="3">
    <source>
        <dbReference type="Proteomes" id="UP000266841"/>
    </source>
</evidence>
<feature type="compositionally biased region" description="Basic and acidic residues" evidence="1">
    <location>
        <begin position="232"/>
        <end position="256"/>
    </location>
</feature>
<reference evidence="2 3" key="1">
    <citation type="journal article" date="2012" name="Genome Biol.">
        <title>Genome and low-iron response of an oceanic diatom adapted to chronic iron limitation.</title>
        <authorList>
            <person name="Lommer M."/>
            <person name="Specht M."/>
            <person name="Roy A.S."/>
            <person name="Kraemer L."/>
            <person name="Andreson R."/>
            <person name="Gutowska M.A."/>
            <person name="Wolf J."/>
            <person name="Bergner S.V."/>
            <person name="Schilhabel M.B."/>
            <person name="Klostermeier U.C."/>
            <person name="Beiko R.G."/>
            <person name="Rosenstiel P."/>
            <person name="Hippler M."/>
            <person name="Laroche J."/>
        </authorList>
    </citation>
    <scope>NUCLEOTIDE SEQUENCE [LARGE SCALE GENOMIC DNA]</scope>
    <source>
        <strain evidence="2 3">CCMP1005</strain>
    </source>
</reference>
<dbReference type="Proteomes" id="UP000266841">
    <property type="component" value="Unassembled WGS sequence"/>
</dbReference>
<feature type="region of interest" description="Disordered" evidence="1">
    <location>
        <begin position="1"/>
        <end position="93"/>
    </location>
</feature>
<sequence length="280" mass="30525">SGDPGGRPGRLARRVEARDFVARGSRRGERRGSRPAPSGATCASSAGTGGPSRSLTTSSTSSTRSSRGRTRTRRRTAGTERRGRDLGSPSVGEFAVRDFRHDLRDLREQRGDGRTFPVANDFIHVLDEVLAGTHANETAGGGDERLRRDLESPSVGAFPDQRELRIREQAKREFPYSKDFLKSPAITTTTTVPNIPLTSTVGTVTEQAIGGAAGADETTASVEKKKKKKKKGMEDADLEKQGDKKNARKMEVTDATRRRRRLGRRDNRAAIQDILKLSVG</sequence>
<protein>
    <submittedName>
        <fullName evidence="2">Uncharacterized protein</fullName>
    </submittedName>
</protein>
<proteinExistence type="predicted"/>
<accession>K0TIH7</accession>
<dbReference type="AlphaFoldDB" id="K0TIH7"/>
<feature type="compositionally biased region" description="Basic residues" evidence="1">
    <location>
        <begin position="66"/>
        <end position="76"/>
    </location>
</feature>
<keyword evidence="3" id="KW-1185">Reference proteome</keyword>
<evidence type="ECO:0000256" key="1">
    <source>
        <dbReference type="SAM" id="MobiDB-lite"/>
    </source>
</evidence>
<feature type="compositionally biased region" description="Low complexity" evidence="1">
    <location>
        <begin position="34"/>
        <end position="65"/>
    </location>
</feature>
<evidence type="ECO:0000313" key="2">
    <source>
        <dbReference type="EMBL" id="EJK70342.1"/>
    </source>
</evidence>
<gene>
    <name evidence="2" type="ORF">THAOC_08304</name>
</gene>
<feature type="region of interest" description="Disordered" evidence="1">
    <location>
        <begin position="212"/>
        <end position="280"/>
    </location>
</feature>
<feature type="compositionally biased region" description="Basic and acidic residues" evidence="1">
    <location>
        <begin position="13"/>
        <end position="32"/>
    </location>
</feature>
<name>K0TIH7_THAOC</name>